<evidence type="ECO:0000313" key="3">
    <source>
        <dbReference type="Proteomes" id="UP000190080"/>
    </source>
</evidence>
<comment type="caution">
    <text evidence="2">The sequence shown here is derived from an EMBL/GenBank/DDBJ whole genome shotgun (WGS) entry which is preliminary data.</text>
</comment>
<dbReference type="InterPro" id="IPR014729">
    <property type="entry name" value="Rossmann-like_a/b/a_fold"/>
</dbReference>
<protein>
    <recommendedName>
        <fullName evidence="1">DUF218 domain-containing protein</fullName>
    </recommendedName>
</protein>
<dbReference type="Pfam" id="PF02698">
    <property type="entry name" value="DUF218"/>
    <property type="match status" value="1"/>
</dbReference>
<feature type="domain" description="DUF218" evidence="1">
    <location>
        <begin position="32"/>
        <end position="165"/>
    </location>
</feature>
<organism evidence="2 3">
    <name type="scientific">Clostridium oryzae</name>
    <dbReference type="NCBI Taxonomy" id="1450648"/>
    <lineage>
        <taxon>Bacteria</taxon>
        <taxon>Bacillati</taxon>
        <taxon>Bacillota</taxon>
        <taxon>Clostridia</taxon>
        <taxon>Eubacteriales</taxon>
        <taxon>Clostridiaceae</taxon>
        <taxon>Clostridium</taxon>
    </lineage>
</organism>
<dbReference type="InterPro" id="IPR051599">
    <property type="entry name" value="Cell_Envelope_Assoc"/>
</dbReference>
<gene>
    <name evidence="2" type="ORF">CLORY_28610</name>
</gene>
<dbReference type="PANTHER" id="PTHR30336">
    <property type="entry name" value="INNER MEMBRANE PROTEIN, PROBABLE PERMEASE"/>
    <property type="match status" value="1"/>
</dbReference>
<dbReference type="EMBL" id="MZGV01000032">
    <property type="protein sequence ID" value="OPJ60408.1"/>
    <property type="molecule type" value="Genomic_DNA"/>
</dbReference>
<dbReference type="GO" id="GO:0005886">
    <property type="term" value="C:plasma membrane"/>
    <property type="evidence" value="ECO:0007669"/>
    <property type="project" value="TreeGrafter"/>
</dbReference>
<keyword evidence="3" id="KW-1185">Reference proteome</keyword>
<sequence length="201" mass="23140">MKVSSLKKADLTNEIIDKMLYEGMEDVEDNGDCIMVLGSMKAHKYRLPKAVSIYQDKRSSKLLVCGGKIISSESGLLSEAEMMRRKALEMGVPDKDILKEELSMTTKENMICSLLVLERAFILKNISNILVVTANYHMRRSLLMAQTYMPNWITFSTCPSDDAITRRDTWYKTEKGYQRVKEEAWKIICYINEKSIPDFEI</sequence>
<dbReference type="AlphaFoldDB" id="A0A1V4IK49"/>
<dbReference type="InterPro" id="IPR003848">
    <property type="entry name" value="DUF218"/>
</dbReference>
<proteinExistence type="predicted"/>
<dbReference type="CDD" id="cd06259">
    <property type="entry name" value="YdcF-like"/>
    <property type="match status" value="1"/>
</dbReference>
<dbReference type="Proteomes" id="UP000190080">
    <property type="component" value="Unassembled WGS sequence"/>
</dbReference>
<dbReference type="STRING" id="1450648.CLORY_28610"/>
<dbReference type="PANTHER" id="PTHR30336:SF20">
    <property type="entry name" value="DUF218 DOMAIN-CONTAINING PROTEIN"/>
    <property type="match status" value="1"/>
</dbReference>
<reference evidence="2 3" key="1">
    <citation type="submission" date="2017-03" db="EMBL/GenBank/DDBJ databases">
        <title>Genome sequence of Clostridium oryzae DSM 28571.</title>
        <authorList>
            <person name="Poehlein A."/>
            <person name="Daniel R."/>
        </authorList>
    </citation>
    <scope>NUCLEOTIDE SEQUENCE [LARGE SCALE GENOMIC DNA]</scope>
    <source>
        <strain evidence="2 3">DSM 28571</strain>
    </source>
</reference>
<evidence type="ECO:0000259" key="1">
    <source>
        <dbReference type="Pfam" id="PF02698"/>
    </source>
</evidence>
<dbReference type="Gene3D" id="3.40.50.620">
    <property type="entry name" value="HUPs"/>
    <property type="match status" value="1"/>
</dbReference>
<name>A0A1V4IK49_9CLOT</name>
<dbReference type="RefSeq" id="WP_169911631.1">
    <property type="nucleotide sequence ID" value="NZ_MZGV01000032.1"/>
</dbReference>
<accession>A0A1V4IK49</accession>
<evidence type="ECO:0000313" key="2">
    <source>
        <dbReference type="EMBL" id="OPJ60408.1"/>
    </source>
</evidence>